<dbReference type="CDD" id="cd01004">
    <property type="entry name" value="PBP2_MidA_like"/>
    <property type="match status" value="1"/>
</dbReference>
<sequence>MRPLRALSLTIALGATVTLTACGGSSDEETEAAAVPSVEQDDEIAALVPDDIADAGVLTIGVDPGTAPMVLSADDGSLTGFEIELARAVAGVMGLEAEFRPGDFSGLIAGLQAERYDTVMSFVVDTAERQESADFVDYMQVGAGILVPQGNPEGIEEPSDLCGVTTVVGAASQGERTADALSEECVAAGQEPVDKLVVQGPDDLQTAMSAGRAPAALNVSPAVGYAVSQSGGQFEQAGDFFNEIPGGALFRKDDTELRDAFVAALLELQEDGTFTELGEEFGVSESLLEGAPINAATEE</sequence>
<feature type="signal peptide" evidence="2">
    <location>
        <begin position="1"/>
        <end position="21"/>
    </location>
</feature>
<evidence type="ECO:0000259" key="3">
    <source>
        <dbReference type="SMART" id="SM00062"/>
    </source>
</evidence>
<name>A0A562IPF5_9ACTN</name>
<dbReference type="InterPro" id="IPR001638">
    <property type="entry name" value="Solute-binding_3/MltF_N"/>
</dbReference>
<evidence type="ECO:0000313" key="5">
    <source>
        <dbReference type="Proteomes" id="UP000321490"/>
    </source>
</evidence>
<dbReference type="PROSITE" id="PS51257">
    <property type="entry name" value="PROKAR_LIPOPROTEIN"/>
    <property type="match status" value="1"/>
</dbReference>
<evidence type="ECO:0000256" key="1">
    <source>
        <dbReference type="ARBA" id="ARBA00022729"/>
    </source>
</evidence>
<evidence type="ECO:0000313" key="4">
    <source>
        <dbReference type="EMBL" id="TWH72736.1"/>
    </source>
</evidence>
<comment type="caution">
    <text evidence="4">The sequence shown here is derived from an EMBL/GenBank/DDBJ whole genome shotgun (WGS) entry which is preliminary data.</text>
</comment>
<gene>
    <name evidence="4" type="ORF">JD78_01258</name>
</gene>
<dbReference type="SMART" id="SM00062">
    <property type="entry name" value="PBPb"/>
    <property type="match status" value="1"/>
</dbReference>
<feature type="domain" description="Solute-binding protein family 3/N-terminal" evidence="3">
    <location>
        <begin position="57"/>
        <end position="285"/>
    </location>
</feature>
<dbReference type="Pfam" id="PF00497">
    <property type="entry name" value="SBP_bac_3"/>
    <property type="match status" value="1"/>
</dbReference>
<protein>
    <submittedName>
        <fullName evidence="4">Polar amino acid transport system substrate-binding protein</fullName>
    </submittedName>
</protein>
<organism evidence="4 5">
    <name type="scientific">Modestobacter roseus</name>
    <dbReference type="NCBI Taxonomy" id="1181884"/>
    <lineage>
        <taxon>Bacteria</taxon>
        <taxon>Bacillati</taxon>
        <taxon>Actinomycetota</taxon>
        <taxon>Actinomycetes</taxon>
        <taxon>Geodermatophilales</taxon>
        <taxon>Geodermatophilaceae</taxon>
        <taxon>Modestobacter</taxon>
    </lineage>
</organism>
<accession>A0A562IPF5</accession>
<dbReference type="OrthoDB" id="4633994at2"/>
<feature type="chain" id="PRO_5039444230" evidence="2">
    <location>
        <begin position="22"/>
        <end position="299"/>
    </location>
</feature>
<reference evidence="4 5" key="1">
    <citation type="submission" date="2019-07" db="EMBL/GenBank/DDBJ databases">
        <title>R&amp;d 2014.</title>
        <authorList>
            <person name="Klenk H.-P."/>
        </authorList>
    </citation>
    <scope>NUCLEOTIDE SEQUENCE [LARGE SCALE GENOMIC DNA]</scope>
    <source>
        <strain evidence="4 5">DSM 45764</strain>
    </source>
</reference>
<dbReference type="AlphaFoldDB" id="A0A562IPF5"/>
<proteinExistence type="predicted"/>
<dbReference type="Gene3D" id="3.40.190.10">
    <property type="entry name" value="Periplasmic binding protein-like II"/>
    <property type="match status" value="2"/>
</dbReference>
<dbReference type="RefSeq" id="WP_153360950.1">
    <property type="nucleotide sequence ID" value="NZ_JABGDC010000146.1"/>
</dbReference>
<dbReference type="PANTHER" id="PTHR35936">
    <property type="entry name" value="MEMBRANE-BOUND LYTIC MUREIN TRANSGLYCOSYLASE F"/>
    <property type="match status" value="1"/>
</dbReference>
<keyword evidence="5" id="KW-1185">Reference proteome</keyword>
<dbReference type="Proteomes" id="UP000321490">
    <property type="component" value="Unassembled WGS sequence"/>
</dbReference>
<dbReference type="SUPFAM" id="SSF53850">
    <property type="entry name" value="Periplasmic binding protein-like II"/>
    <property type="match status" value="1"/>
</dbReference>
<dbReference type="PANTHER" id="PTHR35936:SF17">
    <property type="entry name" value="ARGININE-BINDING EXTRACELLULAR PROTEIN ARTP"/>
    <property type="match status" value="1"/>
</dbReference>
<evidence type="ECO:0000256" key="2">
    <source>
        <dbReference type="SAM" id="SignalP"/>
    </source>
</evidence>
<dbReference type="EMBL" id="VLKF01000001">
    <property type="protein sequence ID" value="TWH72736.1"/>
    <property type="molecule type" value="Genomic_DNA"/>
</dbReference>
<keyword evidence="1 2" id="KW-0732">Signal</keyword>